<evidence type="ECO:0000313" key="3">
    <source>
        <dbReference type="Proteomes" id="UP000531659"/>
    </source>
</evidence>
<reference evidence="2 3" key="1">
    <citation type="submission" date="2020-05" db="EMBL/GenBank/DDBJ databases">
        <title>Complete genome of Clostridium estertheticum subspecies estertheticum, isolated from Vacuum packed lamb meat from New Zealand imported to Switzerland.</title>
        <authorList>
            <person name="Wambui J."/>
            <person name="Stevens M.J.A."/>
            <person name="Stephan R."/>
        </authorList>
    </citation>
    <scope>NUCLEOTIDE SEQUENCE [LARGE SCALE GENOMIC DNA]</scope>
    <source>
        <strain evidence="2 3">CEST001</strain>
    </source>
</reference>
<protein>
    <recommendedName>
        <fullName evidence="1">Mannosyl-glycoprotein endo-beta-N-acetylglucosamidase-like domain-containing protein</fullName>
    </recommendedName>
</protein>
<accession>A0A7Y3T387</accession>
<dbReference type="AlphaFoldDB" id="A0A7Y3T387"/>
<dbReference type="InterPro" id="IPR002901">
    <property type="entry name" value="MGlyc_endo_b_GlcNAc-like_dom"/>
</dbReference>
<evidence type="ECO:0000313" key="2">
    <source>
        <dbReference type="EMBL" id="NNU78484.1"/>
    </source>
</evidence>
<dbReference type="Gene3D" id="1.10.530.10">
    <property type="match status" value="1"/>
</dbReference>
<proteinExistence type="predicted"/>
<dbReference type="Proteomes" id="UP000531659">
    <property type="component" value="Unassembled WGS sequence"/>
</dbReference>
<comment type="caution">
    <text evidence="2">The sequence shown here is derived from an EMBL/GenBank/DDBJ whole genome shotgun (WGS) entry which is preliminary data.</text>
</comment>
<organism evidence="2 3">
    <name type="scientific">Clostridium estertheticum</name>
    <dbReference type="NCBI Taxonomy" id="238834"/>
    <lineage>
        <taxon>Bacteria</taxon>
        <taxon>Bacillati</taxon>
        <taxon>Bacillota</taxon>
        <taxon>Clostridia</taxon>
        <taxon>Eubacteriales</taxon>
        <taxon>Clostridiaceae</taxon>
        <taxon>Clostridium</taxon>
    </lineage>
</organism>
<dbReference type="GO" id="GO:0004040">
    <property type="term" value="F:amidase activity"/>
    <property type="evidence" value="ECO:0007669"/>
    <property type="project" value="InterPro"/>
</dbReference>
<gene>
    <name evidence="2" type="ORF">HLQ16_21515</name>
</gene>
<feature type="domain" description="Mannosyl-glycoprotein endo-beta-N-acetylglucosamidase-like" evidence="1">
    <location>
        <begin position="17"/>
        <end position="54"/>
    </location>
</feature>
<evidence type="ECO:0000259" key="1">
    <source>
        <dbReference type="Pfam" id="PF01832"/>
    </source>
</evidence>
<dbReference type="RefSeq" id="WP_171299036.1">
    <property type="nucleotide sequence ID" value="NZ_CP087099.1"/>
</dbReference>
<dbReference type="Pfam" id="PF01832">
    <property type="entry name" value="Glucosaminidase"/>
    <property type="match status" value="1"/>
</dbReference>
<sequence>MDKTQIIESLIPGALLSYEKYKILPSLTIAQAILETGRLQYVKGNNIFGIKWTEGSGYEVLFS</sequence>
<dbReference type="EMBL" id="JABEYB010000024">
    <property type="protein sequence ID" value="NNU78484.1"/>
    <property type="molecule type" value="Genomic_DNA"/>
</dbReference>
<name>A0A7Y3T387_9CLOT</name>